<reference evidence="2 3" key="1">
    <citation type="submission" date="2022-07" db="EMBL/GenBank/DDBJ databases">
        <title>Genome-wide signatures of adaptation to extreme environments.</title>
        <authorList>
            <person name="Cho C.H."/>
            <person name="Yoon H.S."/>
        </authorList>
    </citation>
    <scope>NUCLEOTIDE SEQUENCE [LARGE SCALE GENOMIC DNA]</scope>
    <source>
        <strain evidence="2 3">DBV 063 E5</strain>
    </source>
</reference>
<dbReference type="EMBL" id="JANCYW010000020">
    <property type="protein sequence ID" value="KAK4538773.1"/>
    <property type="molecule type" value="Genomic_DNA"/>
</dbReference>
<feature type="compositionally biased region" description="Low complexity" evidence="1">
    <location>
        <begin position="494"/>
        <end position="504"/>
    </location>
</feature>
<organism evidence="2 3">
    <name type="scientific">Cyanidium caldarium</name>
    <name type="common">Red alga</name>
    <dbReference type="NCBI Taxonomy" id="2771"/>
    <lineage>
        <taxon>Eukaryota</taxon>
        <taxon>Rhodophyta</taxon>
        <taxon>Bangiophyceae</taxon>
        <taxon>Cyanidiales</taxon>
        <taxon>Cyanidiaceae</taxon>
        <taxon>Cyanidium</taxon>
    </lineage>
</organism>
<sequence length="544" mass="59887">MSAESLWLSWSSEHVLSDEDAKLLYEQLWQPPVTLSAAPPDGVDDDDDDDDKHRDAAPAVLPPVDTHQLLRPLAEVQRKLRPVYQRAPLENQVHHEGAPRMVRLLVVGPQGVGKSELINTLYRYGLPSDRTCCPGAACMIVTHPHPDAGREVLPEMQWALAHGAPGAAHGFLRDEAAAAQSHPFSVRRLTLGEQHQVHRVYMGDEVVAEAATIHFDWPFAAAPADIASANGPGGNWQAQVLEVRGLNEQASVSVWRRRLQVATWWPSAAAASSSHTDGDDHRRGCDWDAVLWVMRLGDERQRAAQRLLQALPRRYLQKMVLVLTHGATLPPASYARHNTDDAVGTQAYTVYARERIDAWRQRVRARQADDTAVPAVVLDLGMRPAAAAAAATAAVDDEVIGKGSLPLWYSELLQQTLMQVVRARHAENGEKRSGRTPTWGQRAHQMVNAALVLAFLWAAHRSTPPAHTSMDAREATAAAPPFWQFWRRRPPTSPAASSPSPTRSPSRRRQRAPSGPRQAARGRRPRPSDSSAAGRRDEFPIGAL</sequence>
<accession>A0AAV9J446</accession>
<evidence type="ECO:0000256" key="1">
    <source>
        <dbReference type="SAM" id="MobiDB-lite"/>
    </source>
</evidence>
<name>A0AAV9J446_CYACA</name>
<feature type="region of interest" description="Disordered" evidence="1">
    <location>
        <begin position="486"/>
        <end position="544"/>
    </location>
</feature>
<protein>
    <recommendedName>
        <fullName evidence="4">G domain-containing protein</fullName>
    </recommendedName>
</protein>
<feature type="compositionally biased region" description="Basic and acidic residues" evidence="1">
    <location>
        <begin position="534"/>
        <end position="544"/>
    </location>
</feature>
<comment type="caution">
    <text evidence="2">The sequence shown here is derived from an EMBL/GenBank/DDBJ whole genome shotgun (WGS) entry which is preliminary data.</text>
</comment>
<keyword evidence="3" id="KW-1185">Reference proteome</keyword>
<dbReference type="Proteomes" id="UP001301350">
    <property type="component" value="Unassembled WGS sequence"/>
</dbReference>
<evidence type="ECO:0000313" key="2">
    <source>
        <dbReference type="EMBL" id="KAK4538773.1"/>
    </source>
</evidence>
<dbReference type="AlphaFoldDB" id="A0AAV9J446"/>
<gene>
    <name evidence="2" type="ORF">CDCA_CDCA20G4798</name>
</gene>
<evidence type="ECO:0000313" key="3">
    <source>
        <dbReference type="Proteomes" id="UP001301350"/>
    </source>
</evidence>
<evidence type="ECO:0008006" key="4">
    <source>
        <dbReference type="Google" id="ProtNLM"/>
    </source>
</evidence>
<proteinExistence type="predicted"/>
<dbReference type="InterPro" id="IPR027417">
    <property type="entry name" value="P-loop_NTPase"/>
</dbReference>
<feature type="region of interest" description="Disordered" evidence="1">
    <location>
        <begin position="33"/>
        <end position="59"/>
    </location>
</feature>
<dbReference type="SUPFAM" id="SSF52540">
    <property type="entry name" value="P-loop containing nucleoside triphosphate hydrolases"/>
    <property type="match status" value="1"/>
</dbReference>